<evidence type="ECO:0000313" key="2">
    <source>
        <dbReference type="Proteomes" id="UP001202961"/>
    </source>
</evidence>
<dbReference type="PROSITE" id="PS51257">
    <property type="entry name" value="PROKAR_LIPOPROTEIN"/>
    <property type="match status" value="1"/>
</dbReference>
<dbReference type="EMBL" id="JAMQBK010000049">
    <property type="protein sequence ID" value="MCM2372613.1"/>
    <property type="molecule type" value="Genomic_DNA"/>
</dbReference>
<sequence>MRSSISLIVVFVVLSVTGCGSEEPTVPVERDEMKAYLEEHPEMVISDEELNAQAVGRADEMDE</sequence>
<proteinExistence type="predicted"/>
<evidence type="ECO:0008006" key="3">
    <source>
        <dbReference type="Google" id="ProtNLM"/>
    </source>
</evidence>
<keyword evidence="2" id="KW-1185">Reference proteome</keyword>
<dbReference type="RefSeq" id="WP_250930246.1">
    <property type="nucleotide sequence ID" value="NZ_JAMQBK010000049.1"/>
</dbReference>
<gene>
    <name evidence="1" type="ORF">NB063_18535</name>
</gene>
<evidence type="ECO:0000313" key="1">
    <source>
        <dbReference type="EMBL" id="MCM2372613.1"/>
    </source>
</evidence>
<accession>A0ABT0U6N4</accession>
<comment type="caution">
    <text evidence="1">The sequence shown here is derived from an EMBL/GenBank/DDBJ whole genome shotgun (WGS) entry which is preliminary data.</text>
</comment>
<dbReference type="Proteomes" id="UP001202961">
    <property type="component" value="Unassembled WGS sequence"/>
</dbReference>
<reference evidence="1 2" key="1">
    <citation type="journal article" date="2022" name="Syst. Appl. Microbiol.">
        <title>Rhodopirellula aestuarii sp. nov., a novel member of the genus Rhodopirellula isolated from brackish sediments collected in the Tagus River estuary, Portugal.</title>
        <authorList>
            <person name="Vitorino I.R."/>
            <person name="Klimek D."/>
            <person name="Calusinska M."/>
            <person name="Lobo-da-Cunha A."/>
            <person name="Vasconcelos V."/>
            <person name="Lage O.M."/>
        </authorList>
    </citation>
    <scope>NUCLEOTIDE SEQUENCE [LARGE SCALE GENOMIC DNA]</scope>
    <source>
        <strain evidence="1 2">ICT_H3.1</strain>
    </source>
</reference>
<organism evidence="1 2">
    <name type="scientific">Aporhodopirellula aestuarii</name>
    <dbReference type="NCBI Taxonomy" id="2950107"/>
    <lineage>
        <taxon>Bacteria</taxon>
        <taxon>Pseudomonadati</taxon>
        <taxon>Planctomycetota</taxon>
        <taxon>Planctomycetia</taxon>
        <taxon>Pirellulales</taxon>
        <taxon>Pirellulaceae</taxon>
        <taxon>Aporhodopirellula</taxon>
    </lineage>
</organism>
<protein>
    <recommendedName>
        <fullName evidence="3">Secreted protein</fullName>
    </recommendedName>
</protein>
<name>A0ABT0U6N4_9BACT</name>